<keyword evidence="1 5" id="KW-0169">Cobalamin biosynthesis</keyword>
<evidence type="ECO:0000313" key="6">
    <source>
        <dbReference type="EMBL" id="ARN80595.1"/>
    </source>
</evidence>
<dbReference type="InterPro" id="IPR002748">
    <property type="entry name" value="CbiD"/>
</dbReference>
<dbReference type="Pfam" id="PF01888">
    <property type="entry name" value="CbiD"/>
    <property type="match status" value="1"/>
</dbReference>
<dbReference type="EMBL" id="CP019948">
    <property type="protein sequence ID" value="ARN80595.1"/>
    <property type="molecule type" value="Genomic_DNA"/>
</dbReference>
<organism evidence="6 7">
    <name type="scientific">Methylocystis bryophila</name>
    <dbReference type="NCBI Taxonomy" id="655015"/>
    <lineage>
        <taxon>Bacteria</taxon>
        <taxon>Pseudomonadati</taxon>
        <taxon>Pseudomonadota</taxon>
        <taxon>Alphaproteobacteria</taxon>
        <taxon>Hyphomicrobiales</taxon>
        <taxon>Methylocystaceae</taxon>
        <taxon>Methylocystis</taxon>
    </lineage>
</organism>
<evidence type="ECO:0000313" key="7">
    <source>
        <dbReference type="Proteomes" id="UP000193978"/>
    </source>
</evidence>
<dbReference type="PIRSF" id="PIRSF026782">
    <property type="entry name" value="CbiD"/>
    <property type="match status" value="1"/>
</dbReference>
<dbReference type="EC" id="2.1.1.195" evidence="5"/>
<keyword evidence="2 5" id="KW-0489">Methyltransferase</keyword>
<proteinExistence type="inferred from homology"/>
<keyword evidence="3 5" id="KW-0808">Transferase</keyword>
<dbReference type="NCBIfam" id="TIGR00312">
    <property type="entry name" value="cbiD"/>
    <property type="match status" value="1"/>
</dbReference>
<dbReference type="GO" id="GO:0032259">
    <property type="term" value="P:methylation"/>
    <property type="evidence" value="ECO:0007669"/>
    <property type="project" value="UniProtKB-KW"/>
</dbReference>
<evidence type="ECO:0000256" key="1">
    <source>
        <dbReference type="ARBA" id="ARBA00022573"/>
    </source>
</evidence>
<dbReference type="InterPro" id="IPR036074">
    <property type="entry name" value="CbiD_sf"/>
</dbReference>
<dbReference type="NCBIfam" id="NF000849">
    <property type="entry name" value="PRK00075.1-1"/>
    <property type="match status" value="1"/>
</dbReference>
<dbReference type="KEGG" id="mbry:B1812_05380"/>
<comment type="similarity">
    <text evidence="5">Belongs to the CbiD family.</text>
</comment>
<keyword evidence="7" id="KW-1185">Reference proteome</keyword>
<dbReference type="SUPFAM" id="SSF111342">
    <property type="entry name" value="CbiD-like"/>
    <property type="match status" value="1"/>
</dbReference>
<dbReference type="HAMAP" id="MF_00787">
    <property type="entry name" value="CbiD"/>
    <property type="match status" value="1"/>
</dbReference>
<dbReference type="STRING" id="655015.B1812_05380"/>
<comment type="catalytic activity">
    <reaction evidence="5">
        <text>Co-precorrin-5B + S-adenosyl-L-methionine = Co-precorrin-6A + S-adenosyl-L-homocysteine</text>
        <dbReference type="Rhea" id="RHEA:26285"/>
        <dbReference type="ChEBI" id="CHEBI:57856"/>
        <dbReference type="ChEBI" id="CHEBI:59789"/>
        <dbReference type="ChEBI" id="CHEBI:60063"/>
        <dbReference type="ChEBI" id="CHEBI:60064"/>
        <dbReference type="EC" id="2.1.1.195"/>
    </reaction>
</comment>
<evidence type="ECO:0000256" key="3">
    <source>
        <dbReference type="ARBA" id="ARBA00022679"/>
    </source>
</evidence>
<comment type="pathway">
    <text evidence="5">Cofactor biosynthesis; adenosylcobalamin biosynthesis; cob(II)yrinate a,c-diamide from sirohydrochlorin (anaerobic route): step 6/10.</text>
</comment>
<keyword evidence="4 5" id="KW-0949">S-adenosyl-L-methionine</keyword>
<reference evidence="6 7" key="1">
    <citation type="submission" date="2017-02" db="EMBL/GenBank/DDBJ databases">
        <authorList>
            <person name="Peterson S.W."/>
        </authorList>
    </citation>
    <scope>NUCLEOTIDE SEQUENCE [LARGE SCALE GENOMIC DNA]</scope>
    <source>
        <strain evidence="6 7">S285</strain>
    </source>
</reference>
<accession>A0A1W6MSR3</accession>
<gene>
    <name evidence="5" type="primary">cbiD</name>
    <name evidence="6" type="ORF">B1812_05380</name>
</gene>
<dbReference type="OrthoDB" id="6439987at2"/>
<dbReference type="AlphaFoldDB" id="A0A1W6MSR3"/>
<name>A0A1W6MSR3_9HYPH</name>
<evidence type="ECO:0000256" key="4">
    <source>
        <dbReference type="ARBA" id="ARBA00022691"/>
    </source>
</evidence>
<dbReference type="Gene3D" id="3.30.2110.10">
    <property type="entry name" value="CbiD-like"/>
    <property type="match status" value="1"/>
</dbReference>
<dbReference type="UniPathway" id="UPA00148">
    <property type="reaction ID" value="UER00227"/>
</dbReference>
<dbReference type="GO" id="GO:0019251">
    <property type="term" value="P:anaerobic cobalamin biosynthetic process"/>
    <property type="evidence" value="ECO:0007669"/>
    <property type="project" value="UniProtKB-UniRule"/>
</dbReference>
<evidence type="ECO:0000256" key="2">
    <source>
        <dbReference type="ARBA" id="ARBA00022603"/>
    </source>
</evidence>
<dbReference type="GO" id="GO:0043780">
    <property type="term" value="F:cobalt-precorrin-5B C1-methyltransferase activity"/>
    <property type="evidence" value="ECO:0007669"/>
    <property type="project" value="RHEA"/>
</dbReference>
<dbReference type="PANTHER" id="PTHR35863:SF1">
    <property type="entry name" value="COBALT-PRECORRIN-5B C(1)-METHYLTRANSFERASE"/>
    <property type="match status" value="1"/>
</dbReference>
<sequence length="364" mass="37224">MTEGSKAVPLRRGWTTGACATAAARAAFVALCREGPPPNPITIFLPSGQRVDFAVDAVERGDGFASAGVVKDAGDDPDVTHGATIVAKVRRNRPSAGVSFGAGPGVGTVTRPGLLLAVGEPAINPVPRAMIRENIAEAAHELGALPDVSIELSIPGGEEIARRTLNGRLGIVGGLSILGTTGVVVPYSCSAWIDAIHRGVDVARACGARHVAAATGSVSEGAVRRLYDLPEEALIEMGDFVGALLKYLRAHPVQKLTLAGGFAKMTKLAQGALDLHSARSTLDLSALARLAASAGADPALAGSLAGANSALEALQLASRAGVDLASQVADRALETAIRALAAPQIELELIVFDREGKLLARATQ</sequence>
<protein>
    <recommendedName>
        <fullName evidence="5">Cobalt-precorrin-5B C(1)-methyltransferase</fullName>
        <ecNumber evidence="5">2.1.1.195</ecNumber>
    </recommendedName>
    <alternativeName>
        <fullName evidence="5">Cobalt-precorrin-6A synthase</fullName>
    </alternativeName>
</protein>
<dbReference type="PANTHER" id="PTHR35863">
    <property type="entry name" value="COBALT-PRECORRIN-5B C(1)-METHYLTRANSFERASE"/>
    <property type="match status" value="1"/>
</dbReference>
<comment type="function">
    <text evidence="5">Catalyzes the methylation of C-1 in cobalt-precorrin-5B to form cobalt-precorrin-6A.</text>
</comment>
<dbReference type="RefSeq" id="WP_085770668.1">
    <property type="nucleotide sequence ID" value="NZ_AP027149.1"/>
</dbReference>
<evidence type="ECO:0000256" key="5">
    <source>
        <dbReference type="HAMAP-Rule" id="MF_00787"/>
    </source>
</evidence>
<dbReference type="Proteomes" id="UP000193978">
    <property type="component" value="Chromosome"/>
</dbReference>